<proteinExistence type="predicted"/>
<comment type="caution">
    <text evidence="2">The sequence shown here is derived from an EMBL/GenBank/DDBJ whole genome shotgun (WGS) entry which is preliminary data.</text>
</comment>
<organism evidence="2 3">
    <name type="scientific">Mycena maculata</name>
    <dbReference type="NCBI Taxonomy" id="230809"/>
    <lineage>
        <taxon>Eukaryota</taxon>
        <taxon>Fungi</taxon>
        <taxon>Dikarya</taxon>
        <taxon>Basidiomycota</taxon>
        <taxon>Agaricomycotina</taxon>
        <taxon>Agaricomycetes</taxon>
        <taxon>Agaricomycetidae</taxon>
        <taxon>Agaricales</taxon>
        <taxon>Marasmiineae</taxon>
        <taxon>Mycenaceae</taxon>
        <taxon>Mycena</taxon>
    </lineage>
</organism>
<dbReference type="Proteomes" id="UP001215280">
    <property type="component" value="Unassembled WGS sequence"/>
</dbReference>
<dbReference type="PANTHER" id="PTHR33119">
    <property type="entry name" value="IFI3P"/>
    <property type="match status" value="1"/>
</dbReference>
<protein>
    <recommendedName>
        <fullName evidence="1">DUF4246 domain-containing protein</fullName>
    </recommendedName>
</protein>
<keyword evidence="3" id="KW-1185">Reference proteome</keyword>
<reference evidence="2" key="1">
    <citation type="submission" date="2023-03" db="EMBL/GenBank/DDBJ databases">
        <title>Massive genome expansion in bonnet fungi (Mycena s.s.) driven by repeated elements and novel gene families across ecological guilds.</title>
        <authorList>
            <consortium name="Lawrence Berkeley National Laboratory"/>
            <person name="Harder C.B."/>
            <person name="Miyauchi S."/>
            <person name="Viragh M."/>
            <person name="Kuo A."/>
            <person name="Thoen E."/>
            <person name="Andreopoulos B."/>
            <person name="Lu D."/>
            <person name="Skrede I."/>
            <person name="Drula E."/>
            <person name="Henrissat B."/>
            <person name="Morin E."/>
            <person name="Kohler A."/>
            <person name="Barry K."/>
            <person name="LaButti K."/>
            <person name="Morin E."/>
            <person name="Salamov A."/>
            <person name="Lipzen A."/>
            <person name="Mereny Z."/>
            <person name="Hegedus B."/>
            <person name="Baldrian P."/>
            <person name="Stursova M."/>
            <person name="Weitz H."/>
            <person name="Taylor A."/>
            <person name="Grigoriev I.V."/>
            <person name="Nagy L.G."/>
            <person name="Martin F."/>
            <person name="Kauserud H."/>
        </authorList>
    </citation>
    <scope>NUCLEOTIDE SEQUENCE</scope>
    <source>
        <strain evidence="2">CBHHK188m</strain>
    </source>
</reference>
<evidence type="ECO:0000259" key="1">
    <source>
        <dbReference type="Pfam" id="PF14033"/>
    </source>
</evidence>
<gene>
    <name evidence="2" type="ORF">DFH07DRAFT_576284</name>
</gene>
<evidence type="ECO:0000313" key="3">
    <source>
        <dbReference type="Proteomes" id="UP001215280"/>
    </source>
</evidence>
<sequence>MQSSCESIWAEGNEKSALGVFPSPFVEYVDRGDAGWYPAWGPQPRTLAELRMRQFSWFLRSKPDWCSVLSRPVVLEQWRNTALEYHPALTADNRLSPNMINYVLGELAGYTKIRDDERGIECGCFDAIWRSDELLSDDFCGRLRAAVAVLEHEDLPRGMDGNIVNLIDPSLYSTVYGRTYASFPDPRSCGELSSPTPSEDQPEWTISTRFGWIPSDFSVNAEDGSVRLLSPYINNLHPDRHQLLYRAVEDALTAFVPMFERVLGDINQERRTPFPRNRIRTVDDNDGISCIWGEGEPALEEPDGGPLAAPAEHEFYEPLYETVPKILPEAHDRYAGELENDFTPVSLKGATIQCIIKLVNLQLTPEYPEHAGDDWHIDGMANENIVASIIYIGRGEQLIRSALPTR</sequence>
<evidence type="ECO:0000313" key="2">
    <source>
        <dbReference type="EMBL" id="KAJ7747660.1"/>
    </source>
</evidence>
<name>A0AAD7N6N4_9AGAR</name>
<dbReference type="EMBL" id="JARJLG010000093">
    <property type="protein sequence ID" value="KAJ7747660.1"/>
    <property type="molecule type" value="Genomic_DNA"/>
</dbReference>
<dbReference type="InterPro" id="IPR049192">
    <property type="entry name" value="DUF4246_C"/>
</dbReference>
<feature type="domain" description="DUF4246" evidence="1">
    <location>
        <begin position="98"/>
        <end position="392"/>
    </location>
</feature>
<dbReference type="PANTHER" id="PTHR33119:SF1">
    <property type="entry name" value="FE2OG DIOXYGENASE DOMAIN-CONTAINING PROTEIN"/>
    <property type="match status" value="1"/>
</dbReference>
<dbReference type="InterPro" id="IPR025340">
    <property type="entry name" value="DUF4246"/>
</dbReference>
<accession>A0AAD7N6N4</accession>
<dbReference type="Pfam" id="PF14033">
    <property type="entry name" value="DUF4246"/>
    <property type="match status" value="1"/>
</dbReference>
<dbReference type="AlphaFoldDB" id="A0AAD7N6N4"/>